<feature type="compositionally biased region" description="Basic and acidic residues" evidence="1">
    <location>
        <begin position="339"/>
        <end position="359"/>
    </location>
</feature>
<proteinExistence type="predicted"/>
<feature type="region of interest" description="Disordered" evidence="1">
    <location>
        <begin position="422"/>
        <end position="499"/>
    </location>
</feature>
<feature type="compositionally biased region" description="Acidic residues" evidence="1">
    <location>
        <begin position="75"/>
        <end position="84"/>
    </location>
</feature>
<gene>
    <name evidence="2" type="ORF">ECRASSUSDP1_LOCUS21049</name>
</gene>
<protein>
    <submittedName>
        <fullName evidence="2">Uncharacterized protein</fullName>
    </submittedName>
</protein>
<dbReference type="EMBL" id="CAMPGE010021491">
    <property type="protein sequence ID" value="CAI2379636.1"/>
    <property type="molecule type" value="Genomic_DNA"/>
</dbReference>
<accession>A0AAD1XW46</accession>
<feature type="region of interest" description="Disordered" evidence="1">
    <location>
        <begin position="178"/>
        <end position="198"/>
    </location>
</feature>
<feature type="compositionally biased region" description="Low complexity" evidence="1">
    <location>
        <begin position="251"/>
        <end position="260"/>
    </location>
</feature>
<sequence length="814" mass="90030">MEPLSEGKPSQTHKTKERVSCKDSGFDKPAEFHDQSDSIKTEKRQKRNDKSNSSSTEVEFLNSSILEQHTIVLESDNEFADDQSDAPTESHDPKSDKSVHFEDSSFVEGGQAATGGEQKSSQKVDSSQSSGKAEKQIKERNSSHNKKSKPQSSIDNGDIPIQKFNNLRNIKTALDKSRIVNKTQDGLDESQEKNHKLSQIKRKELEISPLGEYLKDEIFLTPNSSSKNLDASYALPADTKSISQCTLELQTPSSKPTKSPTSPPIRPPSVQLASKACQISSSQAKTPLKPQKPPLTTQTTQTIPIPSSFNKASKASMPATSSIQLSGGQKDNTSSSEIPKPDHKDPPRRGKKKPFEYKKGRSKHQNVGASSQISEEKKMDERITHTRADIRPHNDDSMPDFKQIENKSVEYYAPAVRKISEADAKESSIGMPQGVQIDLGSSEVEKRADEGDQVDLGESEQERVKEKASEGVQIDLGDSSTRVQRMGKNNASEGVQIDLGDSSTRVQAVGKNNASEGIQIDFGDSESDIPIGFTNNISEGIQIDFGDSSTETKRKSQDNISEGIQIDFEEESEQIQRYPRNRISEGMQIDIDTRSQGIKAHPEPGVSVGNQYDLNNKISQRIQKLPERTHRRGIQADPYPTRTQGIQIYPDSTKSQGLQISPEKMKSEGFQIRPEPQKCEGVQMSAISVTSEGNQVGTSILTPVSYISVGNKGIQFDADNYNRSIQADEQPLKDIDIQCDRSENEKEIQADPEYISRGQSAGSGSLLSPFRANEVEDYHYHRPISRDSNLIDFSCQFSYHTVESTEGEINISKC</sequence>
<evidence type="ECO:0000313" key="2">
    <source>
        <dbReference type="EMBL" id="CAI2379636.1"/>
    </source>
</evidence>
<feature type="compositionally biased region" description="Basic and acidic residues" evidence="1">
    <location>
        <begin position="17"/>
        <end position="42"/>
    </location>
</feature>
<feature type="compositionally biased region" description="Low complexity" evidence="1">
    <location>
        <begin position="118"/>
        <end position="131"/>
    </location>
</feature>
<feature type="compositionally biased region" description="Low complexity" evidence="1">
    <location>
        <begin position="285"/>
        <end position="306"/>
    </location>
</feature>
<organism evidence="2 3">
    <name type="scientific">Euplotes crassus</name>
    <dbReference type="NCBI Taxonomy" id="5936"/>
    <lineage>
        <taxon>Eukaryota</taxon>
        <taxon>Sar</taxon>
        <taxon>Alveolata</taxon>
        <taxon>Ciliophora</taxon>
        <taxon>Intramacronucleata</taxon>
        <taxon>Spirotrichea</taxon>
        <taxon>Hypotrichia</taxon>
        <taxon>Euplotida</taxon>
        <taxon>Euplotidae</taxon>
        <taxon>Moneuplotes</taxon>
    </lineage>
</organism>
<evidence type="ECO:0000313" key="3">
    <source>
        <dbReference type="Proteomes" id="UP001295684"/>
    </source>
</evidence>
<feature type="region of interest" description="Disordered" evidence="1">
    <location>
        <begin position="246"/>
        <end position="380"/>
    </location>
</feature>
<feature type="compositionally biased region" description="Basic and acidic residues" evidence="1">
    <location>
        <begin position="88"/>
        <end position="103"/>
    </location>
</feature>
<feature type="compositionally biased region" description="Polar residues" evidence="1">
    <location>
        <begin position="51"/>
        <end position="67"/>
    </location>
</feature>
<dbReference type="AlphaFoldDB" id="A0AAD1XW46"/>
<feature type="compositionally biased region" description="Basic and acidic residues" evidence="1">
    <location>
        <begin position="460"/>
        <end position="469"/>
    </location>
</feature>
<feature type="region of interest" description="Disordered" evidence="1">
    <location>
        <begin position="1"/>
        <end position="161"/>
    </location>
</feature>
<feature type="compositionally biased region" description="Basic and acidic residues" evidence="1">
    <location>
        <begin position="132"/>
        <end position="142"/>
    </location>
</feature>
<reference evidence="2" key="1">
    <citation type="submission" date="2023-07" db="EMBL/GenBank/DDBJ databases">
        <authorList>
            <consortium name="AG Swart"/>
            <person name="Singh M."/>
            <person name="Singh A."/>
            <person name="Seah K."/>
            <person name="Emmerich C."/>
        </authorList>
    </citation>
    <scope>NUCLEOTIDE SEQUENCE</scope>
    <source>
        <strain evidence="2">DP1</strain>
    </source>
</reference>
<dbReference type="Proteomes" id="UP001295684">
    <property type="component" value="Unassembled WGS sequence"/>
</dbReference>
<keyword evidence="3" id="KW-1185">Reference proteome</keyword>
<name>A0AAD1XW46_EUPCR</name>
<feature type="compositionally biased region" description="Polar residues" evidence="1">
    <location>
        <begin position="307"/>
        <end position="337"/>
    </location>
</feature>
<feature type="compositionally biased region" description="Polar residues" evidence="1">
    <location>
        <begin position="478"/>
        <end position="493"/>
    </location>
</feature>
<comment type="caution">
    <text evidence="2">The sequence shown here is derived from an EMBL/GenBank/DDBJ whole genome shotgun (WGS) entry which is preliminary data.</text>
</comment>
<evidence type="ECO:0000256" key="1">
    <source>
        <dbReference type="SAM" id="MobiDB-lite"/>
    </source>
</evidence>